<reference evidence="2 3" key="1">
    <citation type="submission" date="2023-07" db="EMBL/GenBank/DDBJ databases">
        <authorList>
            <person name="Lian W.-H."/>
        </authorList>
    </citation>
    <scope>NUCLEOTIDE SEQUENCE [LARGE SCALE GENOMIC DNA]</scope>
    <source>
        <strain evidence="2 3">SYSU DXS3180</strain>
    </source>
</reference>
<gene>
    <name evidence="2" type="ORF">QTN47_00155</name>
</gene>
<protein>
    <recommendedName>
        <fullName evidence="4">Protein BatD</fullName>
    </recommendedName>
</protein>
<evidence type="ECO:0000313" key="2">
    <source>
        <dbReference type="EMBL" id="MEX6685881.1"/>
    </source>
</evidence>
<name>A0ABV3Z7Q5_9BACT</name>
<dbReference type="EMBL" id="JAULBC010000001">
    <property type="protein sequence ID" value="MEX6685881.1"/>
    <property type="molecule type" value="Genomic_DNA"/>
</dbReference>
<proteinExistence type="predicted"/>
<feature type="transmembrane region" description="Helical" evidence="1">
    <location>
        <begin position="170"/>
        <end position="192"/>
    </location>
</feature>
<sequence length="324" mass="36648">MKHTKGPRSDYHKLKAVIYGLALLLCLSASKNLTAQKLSASLDRDKILLGEQVTLTIKAEDINPLSATLVTWANLPDTGNHVEVVKREETDSTMISGLNTYVQKITITSFDSGKWQLPDISVTFADKPTGKPVILHSAPVILEVLPVDVSSLKDYHPIKDILEVQARSNIWLIILLIAGGLLLIFLLWWFLFRKKKSKAVAIKPKDPVTNYQQAIEALKELEKSNYPVNIFYLQLDKIYRTYLDAELNIHTMQSTTDEVMMHTRDLISDTGLRTEFFQLARLISAVKFAKYLPPKDEANAIGIVRKTIDFIYNNQRKVNADRVV</sequence>
<keyword evidence="1" id="KW-0812">Transmembrane</keyword>
<dbReference type="Proteomes" id="UP001560573">
    <property type="component" value="Unassembled WGS sequence"/>
</dbReference>
<keyword evidence="1" id="KW-1133">Transmembrane helix</keyword>
<dbReference type="RefSeq" id="WP_369327270.1">
    <property type="nucleotide sequence ID" value="NZ_JAULBC010000001.1"/>
</dbReference>
<organism evidence="2 3">
    <name type="scientific">Danxiaibacter flavus</name>
    <dbReference type="NCBI Taxonomy" id="3049108"/>
    <lineage>
        <taxon>Bacteria</taxon>
        <taxon>Pseudomonadati</taxon>
        <taxon>Bacteroidota</taxon>
        <taxon>Chitinophagia</taxon>
        <taxon>Chitinophagales</taxon>
        <taxon>Chitinophagaceae</taxon>
        <taxon>Danxiaibacter</taxon>
    </lineage>
</organism>
<evidence type="ECO:0000313" key="3">
    <source>
        <dbReference type="Proteomes" id="UP001560573"/>
    </source>
</evidence>
<keyword evidence="3" id="KW-1185">Reference proteome</keyword>
<evidence type="ECO:0008006" key="4">
    <source>
        <dbReference type="Google" id="ProtNLM"/>
    </source>
</evidence>
<evidence type="ECO:0000256" key="1">
    <source>
        <dbReference type="SAM" id="Phobius"/>
    </source>
</evidence>
<comment type="caution">
    <text evidence="2">The sequence shown here is derived from an EMBL/GenBank/DDBJ whole genome shotgun (WGS) entry which is preliminary data.</text>
</comment>
<keyword evidence="1" id="KW-0472">Membrane</keyword>
<accession>A0ABV3Z7Q5</accession>